<feature type="transmembrane region" description="Helical" evidence="5">
    <location>
        <begin position="343"/>
        <end position="362"/>
    </location>
</feature>
<feature type="transmembrane region" description="Helical" evidence="5">
    <location>
        <begin position="170"/>
        <end position="197"/>
    </location>
</feature>
<evidence type="ECO:0000313" key="7">
    <source>
        <dbReference type="Proteomes" id="UP000053617"/>
    </source>
</evidence>
<keyword evidence="2 5" id="KW-0812">Transmembrane</keyword>
<reference evidence="6 7" key="1">
    <citation type="submission" date="2015-01" db="EMBL/GenBank/DDBJ databases">
        <title>The Genome Sequence of Rhinocladiella mackenzie CBS 650.93.</title>
        <authorList>
            <consortium name="The Broad Institute Genomics Platform"/>
            <person name="Cuomo C."/>
            <person name="de Hoog S."/>
            <person name="Gorbushina A."/>
            <person name="Stielow B."/>
            <person name="Teixiera M."/>
            <person name="Abouelleil A."/>
            <person name="Chapman S.B."/>
            <person name="Priest M."/>
            <person name="Young S.K."/>
            <person name="Wortman J."/>
            <person name="Nusbaum C."/>
            <person name="Birren B."/>
        </authorList>
    </citation>
    <scope>NUCLEOTIDE SEQUENCE [LARGE SCALE GENOMIC DNA]</scope>
    <source>
        <strain evidence="6 7">CBS 650.93</strain>
    </source>
</reference>
<evidence type="ECO:0000313" key="6">
    <source>
        <dbReference type="EMBL" id="KIX07442.1"/>
    </source>
</evidence>
<keyword evidence="4 5" id="KW-0472">Membrane</keyword>
<dbReference type="AlphaFoldDB" id="A0A0D2FYT0"/>
<dbReference type="EMBL" id="KN847476">
    <property type="protein sequence ID" value="KIX07442.1"/>
    <property type="molecule type" value="Genomic_DNA"/>
</dbReference>
<evidence type="ECO:0000256" key="3">
    <source>
        <dbReference type="ARBA" id="ARBA00022989"/>
    </source>
</evidence>
<feature type="transmembrane region" description="Helical" evidence="5">
    <location>
        <begin position="135"/>
        <end position="164"/>
    </location>
</feature>
<feature type="transmembrane region" description="Helical" evidence="5">
    <location>
        <begin position="209"/>
        <end position="228"/>
    </location>
</feature>
<dbReference type="RefSeq" id="XP_013274578.1">
    <property type="nucleotide sequence ID" value="XM_013419124.1"/>
</dbReference>
<dbReference type="Gene3D" id="1.20.1250.20">
    <property type="entry name" value="MFS general substrate transporter like domains"/>
    <property type="match status" value="1"/>
</dbReference>
<evidence type="ECO:0000256" key="2">
    <source>
        <dbReference type="ARBA" id="ARBA00022692"/>
    </source>
</evidence>
<dbReference type="Pfam" id="PF00083">
    <property type="entry name" value="Sugar_tr"/>
    <property type="match status" value="2"/>
</dbReference>
<dbReference type="PANTHER" id="PTHR48022">
    <property type="entry name" value="PLASTIDIC GLUCOSE TRANSPORTER 4"/>
    <property type="match status" value="1"/>
</dbReference>
<dbReference type="GO" id="GO:0016020">
    <property type="term" value="C:membrane"/>
    <property type="evidence" value="ECO:0007669"/>
    <property type="project" value="UniProtKB-SubCell"/>
</dbReference>
<name>A0A0D2FYT0_9EURO</name>
<evidence type="ECO:0000256" key="1">
    <source>
        <dbReference type="ARBA" id="ARBA00004141"/>
    </source>
</evidence>
<dbReference type="GO" id="GO:0005351">
    <property type="term" value="F:carbohydrate:proton symporter activity"/>
    <property type="evidence" value="ECO:0007669"/>
    <property type="project" value="TreeGrafter"/>
</dbReference>
<proteinExistence type="predicted"/>
<dbReference type="InterPro" id="IPR050360">
    <property type="entry name" value="MFS_Sugar_Transporters"/>
</dbReference>
<dbReference type="PROSITE" id="PS00217">
    <property type="entry name" value="SUGAR_TRANSPORT_2"/>
    <property type="match status" value="1"/>
</dbReference>
<organism evidence="6 7">
    <name type="scientific">Rhinocladiella mackenziei CBS 650.93</name>
    <dbReference type="NCBI Taxonomy" id="1442369"/>
    <lineage>
        <taxon>Eukaryota</taxon>
        <taxon>Fungi</taxon>
        <taxon>Dikarya</taxon>
        <taxon>Ascomycota</taxon>
        <taxon>Pezizomycotina</taxon>
        <taxon>Eurotiomycetes</taxon>
        <taxon>Chaetothyriomycetidae</taxon>
        <taxon>Chaetothyriales</taxon>
        <taxon>Herpotrichiellaceae</taxon>
        <taxon>Rhinocladiella</taxon>
    </lineage>
</organism>
<dbReference type="InterPro" id="IPR005828">
    <property type="entry name" value="MFS_sugar_transport-like"/>
</dbReference>
<evidence type="ECO:0008006" key="8">
    <source>
        <dbReference type="Google" id="ProtNLM"/>
    </source>
</evidence>
<gene>
    <name evidence="6" type="ORF">Z518_02095</name>
</gene>
<keyword evidence="7" id="KW-1185">Reference proteome</keyword>
<accession>A0A0D2FYT0</accession>
<dbReference type="OrthoDB" id="6612291at2759"/>
<dbReference type="SUPFAM" id="SSF103473">
    <property type="entry name" value="MFS general substrate transporter"/>
    <property type="match status" value="1"/>
</dbReference>
<dbReference type="InterPro" id="IPR005829">
    <property type="entry name" value="Sugar_transporter_CS"/>
</dbReference>
<evidence type="ECO:0000256" key="4">
    <source>
        <dbReference type="ARBA" id="ARBA00023136"/>
    </source>
</evidence>
<dbReference type="HOGENOM" id="CLU_001265_11_0_1"/>
<dbReference type="Proteomes" id="UP000053617">
    <property type="component" value="Unassembled WGS sequence"/>
</dbReference>
<dbReference type="PANTHER" id="PTHR48022:SF22">
    <property type="entry name" value="MAJOR FACILITATOR SUPERFAMILY (MFS) PROFILE DOMAIN-CONTAINING PROTEIN"/>
    <property type="match status" value="1"/>
</dbReference>
<keyword evidence="3 5" id="KW-1133">Transmembrane helix</keyword>
<feature type="transmembrane region" description="Helical" evidence="5">
    <location>
        <begin position="296"/>
        <end position="319"/>
    </location>
</feature>
<dbReference type="VEuPathDB" id="FungiDB:Z518_02095"/>
<comment type="subcellular location">
    <subcellularLocation>
        <location evidence="1">Membrane</location>
        <topology evidence="1">Multi-pass membrane protein</topology>
    </subcellularLocation>
</comment>
<dbReference type="InterPro" id="IPR036259">
    <property type="entry name" value="MFS_trans_sf"/>
</dbReference>
<dbReference type="GeneID" id="25290166"/>
<evidence type="ECO:0000256" key="5">
    <source>
        <dbReference type="SAM" id="Phobius"/>
    </source>
</evidence>
<feature type="transmembrane region" description="Helical" evidence="5">
    <location>
        <begin position="409"/>
        <end position="432"/>
    </location>
</feature>
<feature type="transmembrane region" description="Helical" evidence="5">
    <location>
        <begin position="374"/>
        <end position="397"/>
    </location>
</feature>
<sequence length="508" mass="55966">MATHPDDGGKAHEAGNAHSTEIELCHIDTETSQMGHLTNEEDHQETILQSLQRHPWPTLWCAYGVWVILATAFDFAAPSAVTGIPEFRKDFGSAYDGNHALPAKWQSAYSGAPVASRCIGSFVTGYLGEKIGKKLMLLIGFSLSSLFIGGFSIGIGLTTTFSYIGEIAPVAIRGILTGASAVTFVLAQLIVALIVNYEGSQPTRWAYRGLFLGQYVITAIALDILPFMPESPYWLVARGKEEKAARSLKRLGYSSWNIAKRLANIRITLEEAKDETSRSSYLECFKKSNLHRTMVAVLPICIQNLGGAYFIMGYLVYYAQLSGNELQDRNCRPTFERVGRRPLNLYGTGLLTVILWICGGLASKTDSPSCLRGAISMFMIYLAVYNATIGSTAYTALSEVATPRLRIMTAAIDVILQNAIVCVPTFVIPYIFNPDQANLGGKTVFIFGGFSILSTVYMYFCHPETAGRSFEEIDEMFVKRVPARKFAIYETEAELRGKTDREELEGKS</sequence>
<feature type="transmembrane region" description="Helical" evidence="5">
    <location>
        <begin position="444"/>
        <end position="460"/>
    </location>
</feature>
<protein>
    <recommendedName>
        <fullName evidence="8">Major facilitator superfamily (MFS) profile domain-containing protein</fullName>
    </recommendedName>
</protein>